<evidence type="ECO:0000313" key="1">
    <source>
        <dbReference type="EMBL" id="VDO56246.1"/>
    </source>
</evidence>
<keyword evidence="2" id="KW-1185">Reference proteome</keyword>
<sequence>MLTTTSLIHSHICLTPVQMLFRILLVRCSQFVWYINPVCLKYNDSYLRG</sequence>
<dbReference type="EMBL" id="UZAI01000763">
    <property type="protein sequence ID" value="VDO56246.1"/>
    <property type="molecule type" value="Genomic_DNA"/>
</dbReference>
<organism evidence="1 2">
    <name type="scientific">Schistosoma margrebowiei</name>
    <dbReference type="NCBI Taxonomy" id="48269"/>
    <lineage>
        <taxon>Eukaryota</taxon>
        <taxon>Metazoa</taxon>
        <taxon>Spiralia</taxon>
        <taxon>Lophotrochozoa</taxon>
        <taxon>Platyhelminthes</taxon>
        <taxon>Trematoda</taxon>
        <taxon>Digenea</taxon>
        <taxon>Strigeidida</taxon>
        <taxon>Schistosomatoidea</taxon>
        <taxon>Schistosomatidae</taxon>
        <taxon>Schistosoma</taxon>
    </lineage>
</organism>
<protein>
    <submittedName>
        <fullName evidence="1">Uncharacterized protein</fullName>
    </submittedName>
</protein>
<evidence type="ECO:0000313" key="2">
    <source>
        <dbReference type="Proteomes" id="UP000277204"/>
    </source>
</evidence>
<gene>
    <name evidence="1" type="ORF">SMRZ_LOCUS2845</name>
</gene>
<proteinExistence type="predicted"/>
<reference evidence="1 2" key="1">
    <citation type="submission" date="2018-11" db="EMBL/GenBank/DDBJ databases">
        <authorList>
            <consortium name="Pathogen Informatics"/>
        </authorList>
    </citation>
    <scope>NUCLEOTIDE SEQUENCE [LARGE SCALE GENOMIC DNA]</scope>
    <source>
        <strain evidence="1 2">Zambia</strain>
    </source>
</reference>
<name>A0A3P7W681_9TREM</name>
<accession>A0A3P7W681</accession>
<dbReference type="AlphaFoldDB" id="A0A3P7W681"/>
<dbReference type="Proteomes" id="UP000277204">
    <property type="component" value="Unassembled WGS sequence"/>
</dbReference>